<organism evidence="1 2">
    <name type="scientific">Blastococcus goldschmidtiae</name>
    <dbReference type="NCBI Taxonomy" id="3075546"/>
    <lineage>
        <taxon>Bacteria</taxon>
        <taxon>Bacillati</taxon>
        <taxon>Actinomycetota</taxon>
        <taxon>Actinomycetes</taxon>
        <taxon>Geodermatophilales</taxon>
        <taxon>Geodermatophilaceae</taxon>
        <taxon>Blastococcus</taxon>
    </lineage>
</organism>
<dbReference type="RefSeq" id="WP_311345677.1">
    <property type="nucleotide sequence ID" value="NZ_JAVREI010000008.1"/>
</dbReference>
<comment type="caution">
    <text evidence="1">The sequence shown here is derived from an EMBL/GenBank/DDBJ whole genome shotgun (WGS) entry which is preliminary data.</text>
</comment>
<dbReference type="EMBL" id="JAVREI010000008">
    <property type="protein sequence ID" value="MDT0276866.1"/>
    <property type="molecule type" value="Genomic_DNA"/>
</dbReference>
<name>A0ABU2K9J6_9ACTN</name>
<keyword evidence="2" id="KW-1185">Reference proteome</keyword>
<gene>
    <name evidence="1" type="ORF">RM425_13220</name>
</gene>
<sequence length="48" mass="5121">MRLDDGVDWEEVGELLTDSYCLLAPQRLAASVPRPEVDGSALLPPGPA</sequence>
<protein>
    <submittedName>
        <fullName evidence="1">Uncharacterized protein</fullName>
    </submittedName>
</protein>
<proteinExistence type="predicted"/>
<evidence type="ECO:0000313" key="1">
    <source>
        <dbReference type="EMBL" id="MDT0276866.1"/>
    </source>
</evidence>
<accession>A0ABU2K9J6</accession>
<reference evidence="2" key="1">
    <citation type="submission" date="2023-07" db="EMBL/GenBank/DDBJ databases">
        <title>30 novel species of actinomycetes from the DSMZ collection.</title>
        <authorList>
            <person name="Nouioui I."/>
        </authorList>
    </citation>
    <scope>NUCLEOTIDE SEQUENCE [LARGE SCALE GENOMIC DNA]</scope>
    <source>
        <strain evidence="2">DSM 46792</strain>
    </source>
</reference>
<dbReference type="Proteomes" id="UP001183222">
    <property type="component" value="Unassembled WGS sequence"/>
</dbReference>
<evidence type="ECO:0000313" key="2">
    <source>
        <dbReference type="Proteomes" id="UP001183222"/>
    </source>
</evidence>